<reference evidence="8" key="1">
    <citation type="journal article" date="2019" name="Int. J. Syst. Evol. Microbiol.">
        <title>The Global Catalogue of Microorganisms (GCM) 10K type strain sequencing project: providing services to taxonomists for standard genome sequencing and annotation.</title>
        <authorList>
            <consortium name="The Broad Institute Genomics Platform"/>
            <consortium name="The Broad Institute Genome Sequencing Center for Infectious Disease"/>
            <person name="Wu L."/>
            <person name="Ma J."/>
        </authorList>
    </citation>
    <scope>NUCLEOTIDE SEQUENCE [LARGE SCALE GENOMIC DNA]</scope>
    <source>
        <strain evidence="8">JCM 9933</strain>
    </source>
</reference>
<accession>A0ABP3PRG4</accession>
<dbReference type="InterPro" id="IPR004837">
    <property type="entry name" value="NaCa_Exmemb"/>
</dbReference>
<dbReference type="PANTHER" id="PTHR10846">
    <property type="entry name" value="SODIUM/POTASSIUM/CALCIUM EXCHANGER"/>
    <property type="match status" value="1"/>
</dbReference>
<dbReference type="Gene3D" id="1.20.1420.30">
    <property type="entry name" value="NCX, central ion-binding region"/>
    <property type="match status" value="1"/>
</dbReference>
<dbReference type="Pfam" id="PF01699">
    <property type="entry name" value="Na_Ca_ex"/>
    <property type="match status" value="1"/>
</dbReference>
<evidence type="ECO:0000256" key="1">
    <source>
        <dbReference type="ARBA" id="ARBA00004141"/>
    </source>
</evidence>
<dbReference type="PANTHER" id="PTHR10846:SF8">
    <property type="entry name" value="INNER MEMBRANE PROTEIN YRBG"/>
    <property type="match status" value="1"/>
</dbReference>
<gene>
    <name evidence="7" type="ORF">GCM10009416_07930</name>
</gene>
<dbReference type="RefSeq" id="WP_343893854.1">
    <property type="nucleotide sequence ID" value="NZ_BAAAFZ010000008.1"/>
</dbReference>
<feature type="domain" description="Sodium/calcium exchanger membrane region" evidence="6">
    <location>
        <begin position="4"/>
        <end position="92"/>
    </location>
</feature>
<evidence type="ECO:0000313" key="7">
    <source>
        <dbReference type="EMBL" id="GAA0571726.1"/>
    </source>
</evidence>
<comment type="caution">
    <text evidence="7">The sequence shown here is derived from an EMBL/GenBank/DDBJ whole genome shotgun (WGS) entry which is preliminary data.</text>
</comment>
<dbReference type="Proteomes" id="UP001501588">
    <property type="component" value="Unassembled WGS sequence"/>
</dbReference>
<keyword evidence="4 5" id="KW-0472">Membrane</keyword>
<feature type="transmembrane region" description="Helical" evidence="5">
    <location>
        <begin position="77"/>
        <end position="96"/>
    </location>
</feature>
<evidence type="ECO:0000259" key="6">
    <source>
        <dbReference type="Pfam" id="PF01699"/>
    </source>
</evidence>
<sequence>MNTYLGLAIGLALLLGGGEALVRGSVAVAARLGVSPLLIGLTLVGFGTSTPELVASLDAALRGSPAVAFGNVVGSNILNIVGILGLAAVILPAAVAL</sequence>
<keyword evidence="3 5" id="KW-1133">Transmembrane helix</keyword>
<evidence type="ECO:0000256" key="2">
    <source>
        <dbReference type="ARBA" id="ARBA00022692"/>
    </source>
</evidence>
<dbReference type="InterPro" id="IPR004481">
    <property type="entry name" value="K/Na/Ca-exchanger"/>
</dbReference>
<keyword evidence="8" id="KW-1185">Reference proteome</keyword>
<evidence type="ECO:0000256" key="4">
    <source>
        <dbReference type="ARBA" id="ARBA00023136"/>
    </source>
</evidence>
<evidence type="ECO:0000256" key="5">
    <source>
        <dbReference type="SAM" id="Phobius"/>
    </source>
</evidence>
<proteinExistence type="predicted"/>
<evidence type="ECO:0000256" key="3">
    <source>
        <dbReference type="ARBA" id="ARBA00022989"/>
    </source>
</evidence>
<organism evidence="7 8">
    <name type="scientific">Craurococcus roseus</name>
    <dbReference type="NCBI Taxonomy" id="77585"/>
    <lineage>
        <taxon>Bacteria</taxon>
        <taxon>Pseudomonadati</taxon>
        <taxon>Pseudomonadota</taxon>
        <taxon>Alphaproteobacteria</taxon>
        <taxon>Acetobacterales</taxon>
        <taxon>Acetobacteraceae</taxon>
        <taxon>Craurococcus</taxon>
    </lineage>
</organism>
<dbReference type="InterPro" id="IPR044880">
    <property type="entry name" value="NCX_ion-bd_dom_sf"/>
</dbReference>
<comment type="subcellular location">
    <subcellularLocation>
        <location evidence="1">Membrane</location>
        <topology evidence="1">Multi-pass membrane protein</topology>
    </subcellularLocation>
</comment>
<protein>
    <recommendedName>
        <fullName evidence="6">Sodium/calcium exchanger membrane region domain-containing protein</fullName>
    </recommendedName>
</protein>
<keyword evidence="2 5" id="KW-0812">Transmembrane</keyword>
<dbReference type="EMBL" id="BAAAFZ010000008">
    <property type="protein sequence ID" value="GAA0571726.1"/>
    <property type="molecule type" value="Genomic_DNA"/>
</dbReference>
<evidence type="ECO:0000313" key="8">
    <source>
        <dbReference type="Proteomes" id="UP001501588"/>
    </source>
</evidence>
<name>A0ABP3PRG4_9PROT</name>